<dbReference type="RefSeq" id="WP_012544259.1">
    <property type="nucleotide sequence ID" value="NC_011295.1"/>
</dbReference>
<dbReference type="Pfam" id="PF02852">
    <property type="entry name" value="Pyr_redox_dim"/>
    <property type="match status" value="1"/>
</dbReference>
<dbReference type="OrthoDB" id="9781772at2"/>
<reference evidence="19 20" key="2">
    <citation type="journal article" date="2014" name="Genome Announc.">
        <title>Complete Genome Sequence of Coprothermobacter proteolyticus DSM 5265.</title>
        <authorList>
            <person name="Alexiev A."/>
            <person name="Coil D.A."/>
            <person name="Badger J.H."/>
            <person name="Enticknap J."/>
            <person name="Ward N."/>
            <person name="Robb F.T."/>
            <person name="Eisen J.A."/>
        </authorList>
    </citation>
    <scope>NUCLEOTIDE SEQUENCE [LARGE SCALE GENOMIC DNA]</scope>
    <source>
        <strain evidence="20">ATCC 35245 / DSM 5265 / OCM 4 / BT</strain>
    </source>
</reference>
<dbReference type="InterPro" id="IPR001100">
    <property type="entry name" value="Pyr_nuc-diS_OxRdtase"/>
</dbReference>
<evidence type="ECO:0000256" key="12">
    <source>
        <dbReference type="ARBA" id="ARBA00049187"/>
    </source>
</evidence>
<dbReference type="InterPro" id="IPR023753">
    <property type="entry name" value="FAD/NAD-binding_dom"/>
</dbReference>
<evidence type="ECO:0000256" key="5">
    <source>
        <dbReference type="ARBA" id="ARBA00022490"/>
    </source>
</evidence>
<dbReference type="InterPro" id="IPR004099">
    <property type="entry name" value="Pyr_nucl-diS_OxRdtase_dimer"/>
</dbReference>
<dbReference type="PROSITE" id="PS00076">
    <property type="entry name" value="PYRIDINE_REDOX_1"/>
    <property type="match status" value="1"/>
</dbReference>
<dbReference type="NCBIfam" id="TIGR01350">
    <property type="entry name" value="lipoamide_DH"/>
    <property type="match status" value="1"/>
</dbReference>
<evidence type="ECO:0000256" key="16">
    <source>
        <dbReference type="RuleBase" id="RU003692"/>
    </source>
</evidence>
<keyword evidence="20" id="KW-1185">Reference proteome</keyword>
<dbReference type="Gene3D" id="3.50.50.60">
    <property type="entry name" value="FAD/NAD(P)-binding domain"/>
    <property type="match status" value="2"/>
</dbReference>
<evidence type="ECO:0000256" key="3">
    <source>
        <dbReference type="ARBA" id="ARBA00012608"/>
    </source>
</evidence>
<feature type="active site" description="Proton acceptor" evidence="13">
    <location>
        <position position="432"/>
    </location>
</feature>
<dbReference type="InterPro" id="IPR016156">
    <property type="entry name" value="FAD/NAD-linked_Rdtase_dimer_sf"/>
</dbReference>
<accession>B5Y9P9</accession>
<feature type="binding site" evidence="14">
    <location>
        <position position="258"/>
    </location>
    <ligand>
        <name>NAD(+)</name>
        <dbReference type="ChEBI" id="CHEBI:57540"/>
    </ligand>
</feature>
<dbReference type="EMBL" id="CP001145">
    <property type="protein sequence ID" value="ACI17607.1"/>
    <property type="molecule type" value="Genomic_DNA"/>
</dbReference>
<evidence type="ECO:0000256" key="14">
    <source>
        <dbReference type="PIRSR" id="PIRSR000350-3"/>
    </source>
</evidence>
<dbReference type="InterPro" id="IPR050151">
    <property type="entry name" value="Class-I_Pyr_Nuc-Dis_Oxidored"/>
</dbReference>
<dbReference type="GO" id="GO:0050660">
    <property type="term" value="F:flavin adenine dinucleotide binding"/>
    <property type="evidence" value="ECO:0007669"/>
    <property type="project" value="InterPro"/>
</dbReference>
<evidence type="ECO:0000256" key="1">
    <source>
        <dbReference type="ARBA" id="ARBA00004496"/>
    </source>
</evidence>
<feature type="binding site" evidence="14">
    <location>
        <begin position="134"/>
        <end position="136"/>
    </location>
    <ligand>
        <name>FAD</name>
        <dbReference type="ChEBI" id="CHEBI:57692"/>
    </ligand>
</feature>
<dbReference type="GO" id="GO:0006103">
    <property type="term" value="P:2-oxoglutarate metabolic process"/>
    <property type="evidence" value="ECO:0007669"/>
    <property type="project" value="TreeGrafter"/>
</dbReference>
<keyword evidence="7 14" id="KW-0274">FAD</keyword>
<evidence type="ECO:0000313" key="20">
    <source>
        <dbReference type="Proteomes" id="UP000001732"/>
    </source>
</evidence>
<comment type="catalytic activity">
    <reaction evidence="12 16">
        <text>N(6)-[(R)-dihydrolipoyl]-L-lysyl-[protein] + NAD(+) = N(6)-[(R)-lipoyl]-L-lysyl-[protein] + NADH + H(+)</text>
        <dbReference type="Rhea" id="RHEA:15045"/>
        <dbReference type="Rhea" id="RHEA-COMP:10474"/>
        <dbReference type="Rhea" id="RHEA-COMP:10475"/>
        <dbReference type="ChEBI" id="CHEBI:15378"/>
        <dbReference type="ChEBI" id="CHEBI:57540"/>
        <dbReference type="ChEBI" id="CHEBI:57945"/>
        <dbReference type="ChEBI" id="CHEBI:83099"/>
        <dbReference type="ChEBI" id="CHEBI:83100"/>
        <dbReference type="EC" id="1.8.1.4"/>
    </reaction>
</comment>
<comment type="miscellaneous">
    <text evidence="16">The active site is a redox-active disulfide bond.</text>
</comment>
<feature type="domain" description="FAD/NAD(P)-binding" evidence="18">
    <location>
        <begin position="3"/>
        <end position="315"/>
    </location>
</feature>
<name>B5Y9P9_COPPD</name>
<keyword evidence="14" id="KW-0547">Nucleotide-binding</keyword>
<evidence type="ECO:0000256" key="6">
    <source>
        <dbReference type="ARBA" id="ARBA00022630"/>
    </source>
</evidence>
<proteinExistence type="inferred from homology"/>
<evidence type="ECO:0000256" key="11">
    <source>
        <dbReference type="ARBA" id="ARBA00023284"/>
    </source>
</evidence>
<comment type="similarity">
    <text evidence="2 16">Belongs to the class-I pyridine nucleotide-disulfide oxidoreductase family.</text>
</comment>
<sequence>MKLGIIGAGPGGYEAALYAAQRGIDVTLFEKQFVGGTCLNLGCIPTKTILASTELYSHIKEASQFGVTVEGAQISWQQVQQRMLKTVAQLRRGVEFLLKKRGVHLVQGEAFYRGNHQVEVAGETYEFDYVIIATGSRPAELPGLSTDKKWIINSNHFFTRKELPKRALVVGTGAIGLELSDILRAFGTEVTVVELVPQVMPLLDSDASTNYAKILSKKGIKFIVGNSVKNIDHEDSHLKVTLTNDQELEVDQIVVGVGRTANVEVIKTDRIQVEKGKVKVDKSLLTSEEGVYAIGDVAMPPIARGALAHVASHEGIFAVKHILGEAKEMDWHAVPWVVFTDPPLAAIGQTEKEATQAGTAVKTYTLPYRALGAAVAKNRTEGFCKFIVAADTGKVRGVQMAGVGADLIINEMAVVLQQNMTVKELSEVIHAHPTLSEVAKESAFALLGYPINTM</sequence>
<evidence type="ECO:0000256" key="13">
    <source>
        <dbReference type="PIRSR" id="PIRSR000350-2"/>
    </source>
</evidence>
<dbReference type="InterPro" id="IPR006258">
    <property type="entry name" value="Lipoamide_DH"/>
</dbReference>
<dbReference type="PANTHER" id="PTHR22912:SF217">
    <property type="entry name" value="DIHYDROLIPOYL DEHYDROGENASE"/>
    <property type="match status" value="1"/>
</dbReference>
<dbReference type="SUPFAM" id="SSF55424">
    <property type="entry name" value="FAD/NAD-linked reductases, dimerisation (C-terminal) domain"/>
    <property type="match status" value="1"/>
</dbReference>
<protein>
    <recommendedName>
        <fullName evidence="4 16">Dihydrolipoyl dehydrogenase</fullName>
        <ecNumber evidence="3 16">1.8.1.4</ecNumber>
    </recommendedName>
</protein>
<evidence type="ECO:0000256" key="7">
    <source>
        <dbReference type="ARBA" id="ARBA00022827"/>
    </source>
</evidence>
<evidence type="ECO:0000256" key="4">
    <source>
        <dbReference type="ARBA" id="ARBA00016961"/>
    </source>
</evidence>
<evidence type="ECO:0000313" key="19">
    <source>
        <dbReference type="EMBL" id="ACI17607.1"/>
    </source>
</evidence>
<dbReference type="PRINTS" id="PR00368">
    <property type="entry name" value="FADPNR"/>
</dbReference>
<dbReference type="Pfam" id="PF07992">
    <property type="entry name" value="Pyr_redox_2"/>
    <property type="match status" value="1"/>
</dbReference>
<evidence type="ECO:0000259" key="17">
    <source>
        <dbReference type="Pfam" id="PF02852"/>
    </source>
</evidence>
<feature type="binding site" evidence="14">
    <location>
        <position position="296"/>
    </location>
    <ligand>
        <name>FAD</name>
        <dbReference type="ChEBI" id="CHEBI:57692"/>
    </ligand>
</feature>
<comment type="cofactor">
    <cofactor evidence="14 16">
        <name>FAD</name>
        <dbReference type="ChEBI" id="CHEBI:57692"/>
    </cofactor>
    <text evidence="14 16">Binds 1 FAD per subunit.</text>
</comment>
<comment type="subcellular location">
    <subcellularLocation>
        <location evidence="1">Cytoplasm</location>
    </subcellularLocation>
</comment>
<dbReference type="PIRSF" id="PIRSF000350">
    <property type="entry name" value="Mercury_reductase_MerA"/>
    <property type="match status" value="1"/>
</dbReference>
<dbReference type="Proteomes" id="UP000001732">
    <property type="component" value="Chromosome"/>
</dbReference>
<dbReference type="FunFam" id="3.30.390.30:FF:000001">
    <property type="entry name" value="Dihydrolipoyl dehydrogenase"/>
    <property type="match status" value="1"/>
</dbReference>
<feature type="disulfide bond" description="Redox-active" evidence="15">
    <location>
        <begin position="38"/>
        <end position="43"/>
    </location>
</feature>
<dbReference type="EC" id="1.8.1.4" evidence="3 16"/>
<feature type="binding site" evidence="14">
    <location>
        <position position="47"/>
    </location>
    <ligand>
        <name>FAD</name>
        <dbReference type="ChEBI" id="CHEBI:57692"/>
    </ligand>
</feature>
<dbReference type="Gene3D" id="3.30.390.30">
    <property type="match status" value="1"/>
</dbReference>
<evidence type="ECO:0000256" key="15">
    <source>
        <dbReference type="PIRSR" id="PIRSR000350-4"/>
    </source>
</evidence>
<dbReference type="HOGENOM" id="CLU_016755_0_3_9"/>
<feature type="binding site" evidence="14">
    <location>
        <begin position="171"/>
        <end position="178"/>
    </location>
    <ligand>
        <name>NAD(+)</name>
        <dbReference type="ChEBI" id="CHEBI:57540"/>
    </ligand>
</feature>
<dbReference type="STRING" id="309798.COPRO5265_1188"/>
<feature type="domain" description="Pyridine nucleotide-disulphide oxidoreductase dimerisation" evidence="17">
    <location>
        <begin position="334"/>
        <end position="442"/>
    </location>
</feature>
<gene>
    <name evidence="19" type="primary">lpdA</name>
    <name evidence="19" type="ordered locus">COPRO5265_1188</name>
</gene>
<evidence type="ECO:0000256" key="10">
    <source>
        <dbReference type="ARBA" id="ARBA00023157"/>
    </source>
</evidence>
<dbReference type="GO" id="GO:0005737">
    <property type="term" value="C:cytoplasm"/>
    <property type="evidence" value="ECO:0007669"/>
    <property type="project" value="UniProtKB-SubCell"/>
</dbReference>
<dbReference type="GO" id="GO:0004148">
    <property type="term" value="F:dihydrolipoyl dehydrogenase (NADH) activity"/>
    <property type="evidence" value="ECO:0007669"/>
    <property type="project" value="UniProtKB-EC"/>
</dbReference>
<evidence type="ECO:0000256" key="8">
    <source>
        <dbReference type="ARBA" id="ARBA00023002"/>
    </source>
</evidence>
<dbReference type="SUPFAM" id="SSF51905">
    <property type="entry name" value="FAD/NAD(P)-binding domain"/>
    <property type="match status" value="1"/>
</dbReference>
<keyword evidence="9 14" id="KW-0520">NAD</keyword>
<keyword evidence="5" id="KW-0963">Cytoplasm</keyword>
<dbReference type="AlphaFoldDB" id="B5Y9P9"/>
<keyword evidence="10" id="KW-1015">Disulfide bond</keyword>
<dbReference type="PANTHER" id="PTHR22912">
    <property type="entry name" value="DISULFIDE OXIDOREDUCTASE"/>
    <property type="match status" value="1"/>
</dbReference>
<evidence type="ECO:0000259" key="18">
    <source>
        <dbReference type="Pfam" id="PF07992"/>
    </source>
</evidence>
<evidence type="ECO:0000256" key="2">
    <source>
        <dbReference type="ARBA" id="ARBA00007532"/>
    </source>
</evidence>
<dbReference type="KEGG" id="cpo:COPRO5265_1188"/>
<dbReference type="eggNOG" id="COG1249">
    <property type="taxonomic scope" value="Bacteria"/>
</dbReference>
<keyword evidence="6 16" id="KW-0285">Flavoprotein</keyword>
<evidence type="ECO:0000256" key="9">
    <source>
        <dbReference type="ARBA" id="ARBA00023027"/>
    </source>
</evidence>
<organism evidence="19 20">
    <name type="scientific">Coprothermobacter proteolyticus (strain ATCC 35245 / DSM 5265 / OCM 4 / BT)</name>
    <dbReference type="NCBI Taxonomy" id="309798"/>
    <lineage>
        <taxon>Bacteria</taxon>
        <taxon>Pseudomonadati</taxon>
        <taxon>Coprothermobacterota</taxon>
        <taxon>Coprothermobacteria</taxon>
        <taxon>Coprothermobacterales</taxon>
        <taxon>Coprothermobacteraceae</taxon>
        <taxon>Coprothermobacter</taxon>
    </lineage>
</organism>
<dbReference type="InterPro" id="IPR012999">
    <property type="entry name" value="Pyr_OxRdtase_I_AS"/>
</dbReference>
<dbReference type="InterPro" id="IPR036188">
    <property type="entry name" value="FAD/NAD-bd_sf"/>
</dbReference>
<keyword evidence="11 16" id="KW-0676">Redox-active center</keyword>
<dbReference type="PRINTS" id="PR00411">
    <property type="entry name" value="PNDRDTASEI"/>
</dbReference>
<feature type="binding site" evidence="14">
    <location>
        <position position="194"/>
    </location>
    <ligand>
        <name>NAD(+)</name>
        <dbReference type="ChEBI" id="CHEBI:57540"/>
    </ligand>
</feature>
<reference evidence="20" key="1">
    <citation type="submission" date="2008-08" db="EMBL/GenBank/DDBJ databases">
        <title>The complete genome sequence of Coprothermobacter proteolyticus strain ATCC 5245 / DSM 5265 / BT.</title>
        <authorList>
            <person name="Dodson R.J."/>
            <person name="Durkin A.S."/>
            <person name="Wu M."/>
            <person name="Eisen J."/>
            <person name="Sutton G."/>
        </authorList>
    </citation>
    <scope>NUCLEOTIDE SEQUENCE [LARGE SCALE GENOMIC DNA]</scope>
    <source>
        <strain evidence="20">ATCC 35245 / DSM 5265 / OCM 4 / BT</strain>
    </source>
</reference>
<keyword evidence="8 16" id="KW-0560">Oxidoreductase</keyword>